<reference evidence="1" key="2">
    <citation type="journal article" name="Front. Microbiol.">
        <title>Degradative Capacity of Two Strains of Rhodonia placenta: From Phenotype to Genotype.</title>
        <authorList>
            <person name="Kolle M."/>
            <person name="Horta M.A.C."/>
            <person name="Nowrousian M."/>
            <person name="Ohm R.A."/>
            <person name="Benz J.P."/>
            <person name="Pilgard A."/>
        </authorList>
    </citation>
    <scope>NUCLEOTIDE SEQUENCE</scope>
    <source>
        <strain evidence="1">FPRL280</strain>
    </source>
</reference>
<protein>
    <submittedName>
        <fullName evidence="1">Uncharacterized protein</fullName>
    </submittedName>
</protein>
<name>A0A8H7P3H9_9APHY</name>
<dbReference type="Proteomes" id="UP000639403">
    <property type="component" value="Unassembled WGS sequence"/>
</dbReference>
<evidence type="ECO:0000313" key="2">
    <source>
        <dbReference type="Proteomes" id="UP000639403"/>
    </source>
</evidence>
<comment type="caution">
    <text evidence="1">The sequence shown here is derived from an EMBL/GenBank/DDBJ whole genome shotgun (WGS) entry which is preliminary data.</text>
</comment>
<evidence type="ECO:0000313" key="1">
    <source>
        <dbReference type="EMBL" id="KAF9815489.1"/>
    </source>
</evidence>
<dbReference type="AlphaFoldDB" id="A0A8H7P3H9"/>
<accession>A0A8H7P3H9</accession>
<reference evidence="1" key="1">
    <citation type="submission" date="2020-11" db="EMBL/GenBank/DDBJ databases">
        <authorList>
            <person name="Koelle M."/>
            <person name="Horta M.A.C."/>
            <person name="Nowrousian M."/>
            <person name="Ohm R.A."/>
            <person name="Benz P."/>
            <person name="Pilgard A."/>
        </authorList>
    </citation>
    <scope>NUCLEOTIDE SEQUENCE</scope>
    <source>
        <strain evidence="1">FPRL280</strain>
    </source>
</reference>
<gene>
    <name evidence="1" type="ORF">IEO21_04586</name>
</gene>
<sequence length="280" mass="32671">MPRLKLTSIKLETLEQLDTLKDVLEDEYSELEIYVENVWIRFNPAYSDAGKQIEDEHDFKKHEQREIVHRLVNEAEIRTVAIDITLLSNNWLLDAHIEPRHVLFLQSTNSLKVPHLHGANFRFLWCTTHLLIDMPWNQVVECLPPADPTKPCSVSDEVVSHAVITFFETIPRLTHLCIRIVVGNMVRGACPIIKWLHEILYAARHLRRLVIQCVDDATGSSCSQDAWRWLNQQLVCNKLYRVNLLPFALETSDLWDGFLMTGGFEFWEKTKEYKAQWPLK</sequence>
<proteinExistence type="predicted"/>
<dbReference type="EMBL" id="JADOXO010000070">
    <property type="protein sequence ID" value="KAF9815489.1"/>
    <property type="molecule type" value="Genomic_DNA"/>
</dbReference>
<organism evidence="1 2">
    <name type="scientific">Rhodonia placenta</name>
    <dbReference type="NCBI Taxonomy" id="104341"/>
    <lineage>
        <taxon>Eukaryota</taxon>
        <taxon>Fungi</taxon>
        <taxon>Dikarya</taxon>
        <taxon>Basidiomycota</taxon>
        <taxon>Agaricomycotina</taxon>
        <taxon>Agaricomycetes</taxon>
        <taxon>Polyporales</taxon>
        <taxon>Adustoporiaceae</taxon>
        <taxon>Rhodonia</taxon>
    </lineage>
</organism>